<organism evidence="1 2">
    <name type="scientific">Araneus ventricosus</name>
    <name type="common">Orbweaver spider</name>
    <name type="synonym">Epeira ventricosa</name>
    <dbReference type="NCBI Taxonomy" id="182803"/>
    <lineage>
        <taxon>Eukaryota</taxon>
        <taxon>Metazoa</taxon>
        <taxon>Ecdysozoa</taxon>
        <taxon>Arthropoda</taxon>
        <taxon>Chelicerata</taxon>
        <taxon>Arachnida</taxon>
        <taxon>Araneae</taxon>
        <taxon>Araneomorphae</taxon>
        <taxon>Entelegynae</taxon>
        <taxon>Araneoidea</taxon>
        <taxon>Araneidae</taxon>
        <taxon>Araneus</taxon>
    </lineage>
</organism>
<accession>A0A4Y2DX48</accession>
<dbReference type="EMBL" id="BGPR01000439">
    <property type="protein sequence ID" value="GBM20224.1"/>
    <property type="molecule type" value="Genomic_DNA"/>
</dbReference>
<proteinExistence type="predicted"/>
<dbReference type="AlphaFoldDB" id="A0A4Y2DX48"/>
<dbReference type="PANTHER" id="PTHR31511:SF12">
    <property type="entry name" value="RHO TERMINATION FACTOR N-TERMINAL DOMAIN-CONTAINING PROTEIN"/>
    <property type="match status" value="1"/>
</dbReference>
<reference evidence="1 2" key="1">
    <citation type="journal article" date="2019" name="Sci. Rep.">
        <title>Orb-weaving spider Araneus ventricosus genome elucidates the spidroin gene catalogue.</title>
        <authorList>
            <person name="Kono N."/>
            <person name="Nakamura H."/>
            <person name="Ohtoshi R."/>
            <person name="Moran D.A.P."/>
            <person name="Shinohara A."/>
            <person name="Yoshida Y."/>
            <person name="Fujiwara M."/>
            <person name="Mori M."/>
            <person name="Tomita M."/>
            <person name="Arakawa K."/>
        </authorList>
    </citation>
    <scope>NUCLEOTIDE SEQUENCE [LARGE SCALE GENOMIC DNA]</scope>
</reference>
<evidence type="ECO:0000313" key="1">
    <source>
        <dbReference type="EMBL" id="GBM20224.1"/>
    </source>
</evidence>
<keyword evidence="2" id="KW-1185">Reference proteome</keyword>
<sequence>MESTDIPLQNPSPAVTIPGWGSISTDQLNSPSVDVTTDPVFSCSSHIPHIVPIFTCSSHIHNQGLRPFNQMAVQGEGSHEILEQRTQEKREIKFYLNCKIRFVREVSKTEREYCDAFFLSKNETCLLKESLVEKVKTGFVKIQTSCEEFQTRGSGWVIAAILYFEVNTCTYHPLAASSFIPLPSAIEKKGAIVNIKNTDKKMLPLVRVSRPSSHYNKPTTSVQLSPICEDP</sequence>
<dbReference type="OrthoDB" id="6436643at2759"/>
<name>A0A4Y2DX48_ARAVE</name>
<dbReference type="Proteomes" id="UP000499080">
    <property type="component" value="Unassembled WGS sequence"/>
</dbReference>
<protein>
    <submittedName>
        <fullName evidence="1">Uncharacterized protein</fullName>
    </submittedName>
</protein>
<dbReference type="PANTHER" id="PTHR31511">
    <property type="entry name" value="PROTEIN CBG23764"/>
    <property type="match status" value="1"/>
</dbReference>
<gene>
    <name evidence="1" type="ORF">AVEN_216646_1</name>
</gene>
<evidence type="ECO:0000313" key="2">
    <source>
        <dbReference type="Proteomes" id="UP000499080"/>
    </source>
</evidence>
<comment type="caution">
    <text evidence="1">The sequence shown here is derived from an EMBL/GenBank/DDBJ whole genome shotgun (WGS) entry which is preliminary data.</text>
</comment>